<reference evidence="1 2" key="1">
    <citation type="submission" date="2020-03" db="EMBL/GenBank/DDBJ databases">
        <title>Identification of Halomonas strains.</title>
        <authorList>
            <person name="Xiao Z."/>
            <person name="Dong F."/>
            <person name="Wang Z."/>
            <person name="Zhao J.-Y."/>
        </authorList>
    </citation>
    <scope>NUCLEOTIDE SEQUENCE [LARGE SCALE GENOMIC DNA]</scope>
    <source>
        <strain evidence="1 2">DX6</strain>
    </source>
</reference>
<dbReference type="RefSeq" id="WP_167118417.1">
    <property type="nucleotide sequence ID" value="NZ_JAAQTO010000051.1"/>
</dbReference>
<accession>A0ABX0PW11</accession>
<keyword evidence="2" id="KW-1185">Reference proteome</keyword>
<evidence type="ECO:0000313" key="2">
    <source>
        <dbReference type="Proteomes" id="UP001318321"/>
    </source>
</evidence>
<dbReference type="EMBL" id="JAAQTO010000051">
    <property type="protein sequence ID" value="NIC07391.1"/>
    <property type="molecule type" value="Genomic_DNA"/>
</dbReference>
<name>A0ABX0PW11_9GAMM</name>
<dbReference type="Proteomes" id="UP001318321">
    <property type="component" value="Unassembled WGS sequence"/>
</dbReference>
<evidence type="ECO:0000313" key="1">
    <source>
        <dbReference type="EMBL" id="NIC07391.1"/>
    </source>
</evidence>
<proteinExistence type="predicted"/>
<organism evidence="1 2">
    <name type="scientific">Billgrantia bachuensis</name>
    <dbReference type="NCBI Taxonomy" id="2717286"/>
    <lineage>
        <taxon>Bacteria</taxon>
        <taxon>Pseudomonadati</taxon>
        <taxon>Pseudomonadota</taxon>
        <taxon>Gammaproteobacteria</taxon>
        <taxon>Oceanospirillales</taxon>
        <taxon>Halomonadaceae</taxon>
        <taxon>Billgrantia</taxon>
    </lineage>
</organism>
<dbReference type="InterPro" id="IPR021246">
    <property type="entry name" value="DUF2797"/>
</dbReference>
<dbReference type="Pfam" id="PF10977">
    <property type="entry name" value="DUF2797"/>
    <property type="match status" value="1"/>
</dbReference>
<comment type="caution">
    <text evidence="1">The sequence shown here is derived from an EMBL/GenBank/DDBJ whole genome shotgun (WGS) entry which is preliminary data.</text>
</comment>
<protein>
    <submittedName>
        <fullName evidence="1">DUF2797 domain-containing protein</fullName>
    </submittedName>
</protein>
<sequence length="292" mass="32537">MPPVTEYAVTEFDRIEVASTVQGCLSKMAIVPGEQGGPVKYTLRAGEHRLDLNARLGRSLRLTWTGAIACTHCGRATKKSFAQGYCYPCFKKLAQCDTCIVKPETCHFDAGTCREPEWAERHCFQPHVIYLANSSGLKVGITRGTQVPTRWLDQGAIQALPILVVETRLQSGLVEVLFKEEVADRTNWRAMLKGEVEPLDLAAERNRLLTRLEGGLAQLRERFGADTIRVLNEAPVSFDYPVLEFPRKIVSHNFDKQPEVAGMLLGLKGQYLILDTGVINLRKFTGYEIAVS</sequence>
<gene>
    <name evidence="1" type="ORF">HBJ55_18335</name>
</gene>